<dbReference type="InterPro" id="IPR015943">
    <property type="entry name" value="WD40/YVTN_repeat-like_dom_sf"/>
</dbReference>
<name>A0A2V2YVM9_9BACL</name>
<proteinExistence type="predicted"/>
<keyword evidence="2" id="KW-0732">Signal</keyword>
<accession>A0A2V2YVM9</accession>
<organism evidence="3 4">
    <name type="scientific">Paenibacillus cellulosilyticus</name>
    <dbReference type="NCBI Taxonomy" id="375489"/>
    <lineage>
        <taxon>Bacteria</taxon>
        <taxon>Bacillati</taxon>
        <taxon>Bacillota</taxon>
        <taxon>Bacilli</taxon>
        <taxon>Bacillales</taxon>
        <taxon>Paenibacillaceae</taxon>
        <taxon>Paenibacillus</taxon>
    </lineage>
</organism>
<reference evidence="3 4" key="1">
    <citation type="submission" date="2018-05" db="EMBL/GenBank/DDBJ databases">
        <title>Genomic Encyclopedia of Type Strains, Phase III (KMG-III): the genomes of soil and plant-associated and newly described type strains.</title>
        <authorList>
            <person name="Whitman W."/>
        </authorList>
    </citation>
    <scope>NUCLEOTIDE SEQUENCE [LARGE SCALE GENOMIC DNA]</scope>
    <source>
        <strain evidence="3 4">CECT 5696</strain>
    </source>
</reference>
<protein>
    <submittedName>
        <fullName evidence="3">Photosystem II stability/assembly factor-like uncharacterized protein</fullName>
    </submittedName>
</protein>
<dbReference type="PANTHER" id="PTHR47199:SF2">
    <property type="entry name" value="PHOTOSYSTEM II STABILITY_ASSEMBLY FACTOR HCF136, CHLOROPLASTIC"/>
    <property type="match status" value="1"/>
</dbReference>
<dbReference type="PANTHER" id="PTHR47199">
    <property type="entry name" value="PHOTOSYSTEM II STABILITY/ASSEMBLY FACTOR HCF136, CHLOROPLASTIC"/>
    <property type="match status" value="1"/>
</dbReference>
<evidence type="ECO:0000313" key="3">
    <source>
        <dbReference type="EMBL" id="PWW00885.1"/>
    </source>
</evidence>
<dbReference type="PROSITE" id="PS51257">
    <property type="entry name" value="PROKAR_LIPOPROTEIN"/>
    <property type="match status" value="1"/>
</dbReference>
<feature type="chain" id="PRO_5039150317" evidence="2">
    <location>
        <begin position="30"/>
        <end position="447"/>
    </location>
</feature>
<dbReference type="CDD" id="cd15482">
    <property type="entry name" value="Sialidase_non-viral"/>
    <property type="match status" value="2"/>
</dbReference>
<dbReference type="SUPFAM" id="SSF110296">
    <property type="entry name" value="Oligoxyloglucan reducing end-specific cellobiohydrolase"/>
    <property type="match status" value="1"/>
</dbReference>
<dbReference type="Proteomes" id="UP000246635">
    <property type="component" value="Unassembled WGS sequence"/>
</dbReference>
<feature type="signal peptide" evidence="2">
    <location>
        <begin position="1"/>
        <end position="29"/>
    </location>
</feature>
<dbReference type="EMBL" id="QGTQ01000011">
    <property type="protein sequence ID" value="PWW00885.1"/>
    <property type="molecule type" value="Genomic_DNA"/>
</dbReference>
<sequence>MKNKRTLSTSLLSLTIALSLILSACSSQGGTANSNPSTSDNPGTVVTTPSDDQSGSATGNGSSGSVDNGQPSGTTDTSSPSTGTNNGASTGSGSSSGSGSDAAATPISTSASTITNVTALRLVDANSGWLGGSGQIAFTKDGGKTWKVQYRGSVDIHQIFALNASKVWAVLGSESSASWNLISSTDGGAHWKNAGTVPGGSFLHFTSDKVGFSGSYMTEDGGATWKEFAEPANIVGEAYYHDAANGWAVQFDNGKYNFLHTSDGGVTWTTVMSRTTEASVTGSVIRSAGANDAWIELKGESGMTQTSYVLFHTTDGGKNWLPAVVHNTAGAGPAPGFTNNDTSYFGGTGSTPGELYVVNSQIAYMGGRCMACDNANTIMETTDGGKTWAVRKDQFTGYGNQVIAATDAKHLWLITNDFSSSSVLYTTADGGKKFSTIHKFAKPKTAQ</sequence>
<evidence type="ECO:0000256" key="1">
    <source>
        <dbReference type="SAM" id="MobiDB-lite"/>
    </source>
</evidence>
<keyword evidence="4" id="KW-1185">Reference proteome</keyword>
<feature type="region of interest" description="Disordered" evidence="1">
    <location>
        <begin position="26"/>
        <end position="106"/>
    </location>
</feature>
<comment type="caution">
    <text evidence="3">The sequence shown here is derived from an EMBL/GenBank/DDBJ whole genome shotgun (WGS) entry which is preliminary data.</text>
</comment>
<evidence type="ECO:0000256" key="2">
    <source>
        <dbReference type="SAM" id="SignalP"/>
    </source>
</evidence>
<evidence type="ECO:0000313" key="4">
    <source>
        <dbReference type="Proteomes" id="UP000246635"/>
    </source>
</evidence>
<dbReference type="Gene3D" id="2.130.10.10">
    <property type="entry name" value="YVTN repeat-like/Quinoprotein amine dehydrogenase"/>
    <property type="match status" value="2"/>
</dbReference>
<gene>
    <name evidence="3" type="ORF">DFQ01_11130</name>
</gene>
<feature type="compositionally biased region" description="Low complexity" evidence="1">
    <location>
        <begin position="54"/>
        <end position="106"/>
    </location>
</feature>
<dbReference type="AlphaFoldDB" id="A0A2V2YVM9"/>
<feature type="compositionally biased region" description="Polar residues" evidence="1">
    <location>
        <begin position="28"/>
        <end position="53"/>
    </location>
</feature>